<dbReference type="PANTHER" id="PTHR43150:SF2">
    <property type="entry name" value="HYPERKINETIC, ISOFORM M"/>
    <property type="match status" value="1"/>
</dbReference>
<dbReference type="Gene3D" id="3.20.20.100">
    <property type="entry name" value="NADP-dependent oxidoreductase domain"/>
    <property type="match status" value="1"/>
</dbReference>
<dbReference type="InterPro" id="IPR005399">
    <property type="entry name" value="K_chnl_volt-dep_bsu_KCNAB-rel"/>
</dbReference>
<dbReference type="SUPFAM" id="SSF51430">
    <property type="entry name" value="NAD(P)-linked oxidoreductase"/>
    <property type="match status" value="1"/>
</dbReference>
<dbReference type="PANTHER" id="PTHR43150">
    <property type="entry name" value="HYPERKINETIC, ISOFORM M"/>
    <property type="match status" value="1"/>
</dbReference>
<reference evidence="7 8" key="1">
    <citation type="submission" date="2013-11" db="EMBL/GenBank/DDBJ databases">
        <title>The Genome Sequence of Phytophthora parasitica P10297.</title>
        <authorList>
            <consortium name="The Broad Institute Genomics Platform"/>
            <person name="Russ C."/>
            <person name="Tyler B."/>
            <person name="Panabieres F."/>
            <person name="Shan W."/>
            <person name="Tripathy S."/>
            <person name="Grunwald N."/>
            <person name="Machado M."/>
            <person name="Johnson C.S."/>
            <person name="Walker B."/>
            <person name="Young S.K."/>
            <person name="Zeng Q."/>
            <person name="Gargeya S."/>
            <person name="Fitzgerald M."/>
            <person name="Haas B."/>
            <person name="Abouelleil A."/>
            <person name="Allen A.W."/>
            <person name="Alvarado L."/>
            <person name="Arachchi H.M."/>
            <person name="Berlin A.M."/>
            <person name="Chapman S.B."/>
            <person name="Gainer-Dewar J."/>
            <person name="Goldberg J."/>
            <person name="Griggs A."/>
            <person name="Gujja S."/>
            <person name="Hansen M."/>
            <person name="Howarth C."/>
            <person name="Imamovic A."/>
            <person name="Ireland A."/>
            <person name="Larimer J."/>
            <person name="McCowan C."/>
            <person name="Murphy C."/>
            <person name="Pearson M."/>
            <person name="Poon T.W."/>
            <person name="Priest M."/>
            <person name="Roberts A."/>
            <person name="Saif S."/>
            <person name="Shea T."/>
            <person name="Sisk P."/>
            <person name="Sykes S."/>
            <person name="Wortman J."/>
            <person name="Nusbaum C."/>
            <person name="Birren B."/>
        </authorList>
    </citation>
    <scope>NUCLEOTIDE SEQUENCE [LARGE SCALE GENOMIC DNA]</scope>
    <source>
        <strain evidence="7 8">P10297</strain>
    </source>
</reference>
<keyword evidence="4" id="KW-0863">Zinc-finger</keyword>
<dbReference type="EMBL" id="ANIY01000085">
    <property type="protein sequence ID" value="ETP54958.1"/>
    <property type="molecule type" value="Genomic_DNA"/>
</dbReference>
<dbReference type="InterPro" id="IPR036812">
    <property type="entry name" value="NAD(P)_OxRdtase_dom_sf"/>
</dbReference>
<dbReference type="InterPro" id="IPR007527">
    <property type="entry name" value="Znf_SWIM"/>
</dbReference>
<feature type="domain" description="SWIM-type" evidence="6">
    <location>
        <begin position="516"/>
        <end position="557"/>
    </location>
</feature>
<keyword evidence="4" id="KW-0479">Metal-binding</keyword>
<organism evidence="7 8">
    <name type="scientific">Phytophthora nicotianae P10297</name>
    <dbReference type="NCBI Taxonomy" id="1317064"/>
    <lineage>
        <taxon>Eukaryota</taxon>
        <taxon>Sar</taxon>
        <taxon>Stramenopiles</taxon>
        <taxon>Oomycota</taxon>
        <taxon>Peronosporomycetes</taxon>
        <taxon>Peronosporales</taxon>
        <taxon>Peronosporaceae</taxon>
        <taxon>Phytophthora</taxon>
    </lineage>
</organism>
<dbReference type="GO" id="GO:0016491">
    <property type="term" value="F:oxidoreductase activity"/>
    <property type="evidence" value="ECO:0007669"/>
    <property type="project" value="UniProtKB-KW"/>
</dbReference>
<keyword evidence="2" id="KW-0521">NADP</keyword>
<dbReference type="AlphaFoldDB" id="W3A5T9"/>
<gene>
    <name evidence="7" type="ORF">F442_00442</name>
</gene>
<protein>
    <recommendedName>
        <fullName evidence="6">SWIM-type domain-containing protein</fullName>
    </recommendedName>
</protein>
<evidence type="ECO:0000256" key="1">
    <source>
        <dbReference type="ARBA" id="ARBA00006515"/>
    </source>
</evidence>
<evidence type="ECO:0000256" key="4">
    <source>
        <dbReference type="PROSITE-ProRule" id="PRU00325"/>
    </source>
</evidence>
<name>W3A5T9_PHYNI</name>
<dbReference type="Proteomes" id="UP000018948">
    <property type="component" value="Unassembled WGS sequence"/>
</dbReference>
<keyword evidence="4" id="KW-0862">Zinc</keyword>
<evidence type="ECO:0000259" key="6">
    <source>
        <dbReference type="PROSITE" id="PS50966"/>
    </source>
</evidence>
<keyword evidence="3" id="KW-0560">Oxidoreductase</keyword>
<evidence type="ECO:0000256" key="5">
    <source>
        <dbReference type="SAM" id="MobiDB-lite"/>
    </source>
</evidence>
<feature type="region of interest" description="Disordered" evidence="5">
    <location>
        <begin position="107"/>
        <end position="151"/>
    </location>
</feature>
<feature type="compositionally biased region" description="Low complexity" evidence="5">
    <location>
        <begin position="132"/>
        <end position="144"/>
    </location>
</feature>
<comment type="similarity">
    <text evidence="1">Belongs to the shaker potassium channel beta subunit family.</text>
</comment>
<proteinExistence type="inferred from homology"/>
<comment type="caution">
    <text evidence="7">The sequence shown here is derived from an EMBL/GenBank/DDBJ whole genome shotgun (WGS) entry which is preliminary data.</text>
</comment>
<dbReference type="PROSITE" id="PS50966">
    <property type="entry name" value="ZF_SWIM"/>
    <property type="match status" value="1"/>
</dbReference>
<evidence type="ECO:0000313" key="7">
    <source>
        <dbReference type="EMBL" id="ETP54958.1"/>
    </source>
</evidence>
<dbReference type="GO" id="GO:0008270">
    <property type="term" value="F:zinc ion binding"/>
    <property type="evidence" value="ECO:0007669"/>
    <property type="project" value="UniProtKB-KW"/>
</dbReference>
<evidence type="ECO:0000256" key="2">
    <source>
        <dbReference type="ARBA" id="ARBA00022857"/>
    </source>
</evidence>
<sequence length="681" mass="76509">MTDTKPTPMTYRFLGNSGMLVSKLSLGSWMDVNDKYTADAWYDMMKLAFEHGVNFFDNAEVYGGGLAEKNMGVAIKKGIAKGTWSREDLVITTKIFFGSNDCRREPGRLSSMSDEDSEWVAPPSVTEESSDSEFSYDSSSPSESAHAALSQPRPSSFTRVASYDTYAAAKEALDDHNGFVYTFETRYETTTLLVRVFLCRSHQVCGHRLKIRAVDTGNSVIQFHPEELSCATDGTYKLRFAGWVIVDCGSEHVAWSRGSFAHKFVPWAYMFVRSESKEAYTRLFLRHSLDHSDAIASAFKEVWPDITLLNCWPHLVRQTRQKKSLLEDPEMYESMIKSQVRLLRSARSYSQFVKMSDIVTDHWIENGEAEYARWFRLVYLVRRWERWHVNGSGIGGLVPSQQGTESHHAVIKKTCAPSPRAPTSGVVDGILPRILRYDGENLCFSRVYHFGVAPVPPEMLAKASALVCNERIYRKLHRGAGASKRLEAVLFNVRKHMVGSAGILESDVDATRARTFMRSLQVERISLLRQYLQCTCESYIRSGWVCAHTLATLSLIGLLDIGAAMTRVQARRAPGRPRVRRSALHTEESEDGYFSITRLLPLFLKRSGQPLGWKIVDDFTVSVDGVEETSNFVGQVVGVRLSRGVFVWSARFDDGSIRDYEAEPLAQAVVKAHGLGVNVTG</sequence>
<dbReference type="Pfam" id="PF00248">
    <property type="entry name" value="Aldo_ket_red"/>
    <property type="match status" value="1"/>
</dbReference>
<evidence type="ECO:0000256" key="3">
    <source>
        <dbReference type="ARBA" id="ARBA00023002"/>
    </source>
</evidence>
<dbReference type="InterPro" id="IPR023210">
    <property type="entry name" value="NADP_OxRdtase_dom"/>
</dbReference>
<dbReference type="OrthoDB" id="10289078at2759"/>
<accession>W3A5T9</accession>
<evidence type="ECO:0000313" key="8">
    <source>
        <dbReference type="Proteomes" id="UP000018948"/>
    </source>
</evidence>